<dbReference type="EMBL" id="JPKZ01000540">
    <property type="protein sequence ID" value="KHN86634.1"/>
    <property type="molecule type" value="Genomic_DNA"/>
</dbReference>
<dbReference type="Gene3D" id="1.20.1070.10">
    <property type="entry name" value="Rhodopsin 7-helix transmembrane proteins"/>
    <property type="match status" value="1"/>
</dbReference>
<gene>
    <name evidence="2" type="primary">K01A12.3</name>
    <name evidence="2" type="ORF">Tcan_04503</name>
</gene>
<evidence type="ECO:0000313" key="2">
    <source>
        <dbReference type="EMBL" id="KHN86634.1"/>
    </source>
</evidence>
<dbReference type="CDD" id="cd00637">
    <property type="entry name" value="7tm_classA_rhodopsin-like"/>
    <property type="match status" value="1"/>
</dbReference>
<keyword evidence="2" id="KW-0675">Receptor</keyword>
<dbReference type="SUPFAM" id="SSF81321">
    <property type="entry name" value="Family A G protein-coupled receptor-like"/>
    <property type="match status" value="1"/>
</dbReference>
<keyword evidence="1" id="KW-0472">Membrane</keyword>
<keyword evidence="3" id="KW-1185">Reference proteome</keyword>
<accession>A0A0B2VYX1</accession>
<reference evidence="2 3" key="1">
    <citation type="submission" date="2014-11" db="EMBL/GenBank/DDBJ databases">
        <title>Genetic blueprint of the zoonotic pathogen Toxocara canis.</title>
        <authorList>
            <person name="Zhu X.-Q."/>
            <person name="Korhonen P.K."/>
            <person name="Cai H."/>
            <person name="Young N.D."/>
            <person name="Nejsum P."/>
            <person name="von Samson-Himmelstjerna G."/>
            <person name="Boag P.R."/>
            <person name="Tan P."/>
            <person name="Li Q."/>
            <person name="Min J."/>
            <person name="Yang Y."/>
            <person name="Wang X."/>
            <person name="Fang X."/>
            <person name="Hall R.S."/>
            <person name="Hofmann A."/>
            <person name="Sternberg P.W."/>
            <person name="Jex A.R."/>
            <person name="Gasser R.B."/>
        </authorList>
    </citation>
    <scope>NUCLEOTIDE SEQUENCE [LARGE SCALE GENOMIC DNA]</scope>
    <source>
        <strain evidence="2">PN_DK_2014</strain>
    </source>
</reference>
<dbReference type="AlphaFoldDB" id="A0A0B2VYX1"/>
<comment type="caution">
    <text evidence="2">The sequence shown here is derived from an EMBL/GenBank/DDBJ whole genome shotgun (WGS) entry which is preliminary data.</text>
</comment>
<feature type="transmembrane region" description="Helical" evidence="1">
    <location>
        <begin position="12"/>
        <end position="38"/>
    </location>
</feature>
<feature type="transmembrane region" description="Helical" evidence="1">
    <location>
        <begin position="97"/>
        <end position="120"/>
    </location>
</feature>
<keyword evidence="1" id="KW-0812">Transmembrane</keyword>
<protein>
    <submittedName>
        <fullName evidence="2">Putative G-protein coupled receptor K01A12.3</fullName>
    </submittedName>
</protein>
<dbReference type="OrthoDB" id="5873683at2759"/>
<sequence length="269" mass="31539">MTVLSFRFVNAAAFITIASLFNFVSVVAQWLCSALVLIKIRQVRKKINKNKLNVNSANRFRKQARLTFQFFYPSLICTVSSVVYFTKPFMADLLTEWQFVLLHTVWLCNHMCNPFIYAYFNERMRTSYRNWLTCARLRCIIRKKRKQHGFVGRRRHNVSTRSFGAGARSNRMSTRSARTTRDGNFVRNSLQMQSRDFEQLCEFMVRVNPLYDSSEGWRESSDEEEEQPEVEVRAACSDNQALQEPRSVVLDLGRQTVEHWARFAKKASI</sequence>
<feature type="transmembrane region" description="Helical" evidence="1">
    <location>
        <begin position="66"/>
        <end position="85"/>
    </location>
</feature>
<evidence type="ECO:0000256" key="1">
    <source>
        <dbReference type="SAM" id="Phobius"/>
    </source>
</evidence>
<dbReference type="Proteomes" id="UP000031036">
    <property type="component" value="Unassembled WGS sequence"/>
</dbReference>
<name>A0A0B2VYX1_TOXCA</name>
<keyword evidence="1" id="KW-1133">Transmembrane helix</keyword>
<proteinExistence type="predicted"/>
<evidence type="ECO:0000313" key="3">
    <source>
        <dbReference type="Proteomes" id="UP000031036"/>
    </source>
</evidence>
<organism evidence="2 3">
    <name type="scientific">Toxocara canis</name>
    <name type="common">Canine roundworm</name>
    <dbReference type="NCBI Taxonomy" id="6265"/>
    <lineage>
        <taxon>Eukaryota</taxon>
        <taxon>Metazoa</taxon>
        <taxon>Ecdysozoa</taxon>
        <taxon>Nematoda</taxon>
        <taxon>Chromadorea</taxon>
        <taxon>Rhabditida</taxon>
        <taxon>Spirurina</taxon>
        <taxon>Ascaridomorpha</taxon>
        <taxon>Ascaridoidea</taxon>
        <taxon>Toxocaridae</taxon>
        <taxon>Toxocara</taxon>
    </lineage>
</organism>